<dbReference type="InterPro" id="IPR013976">
    <property type="entry name" value="HDOD"/>
</dbReference>
<feature type="domain" description="Histidine kinase" evidence="2">
    <location>
        <begin position="507"/>
        <end position="717"/>
    </location>
</feature>
<dbReference type="InterPro" id="IPR036097">
    <property type="entry name" value="HisK_dim/P_sf"/>
</dbReference>
<proteinExistence type="predicted"/>
<dbReference type="Pfam" id="PF00512">
    <property type="entry name" value="HisKA"/>
    <property type="match status" value="1"/>
</dbReference>
<dbReference type="PROSITE" id="PS50109">
    <property type="entry name" value="HIS_KIN"/>
    <property type="match status" value="1"/>
</dbReference>
<evidence type="ECO:0000313" key="4">
    <source>
        <dbReference type="EMBL" id="VAW53527.1"/>
    </source>
</evidence>
<name>A0A3B0WSC8_9ZZZZ</name>
<dbReference type="InterPro" id="IPR003607">
    <property type="entry name" value="HD/PDEase_dom"/>
</dbReference>
<dbReference type="PROSITE" id="PS51833">
    <property type="entry name" value="HDOD"/>
    <property type="match status" value="1"/>
</dbReference>
<dbReference type="InterPro" id="IPR004358">
    <property type="entry name" value="Sig_transdc_His_kin-like_C"/>
</dbReference>
<dbReference type="CDD" id="cd00082">
    <property type="entry name" value="HisKA"/>
    <property type="match status" value="1"/>
</dbReference>
<dbReference type="Pfam" id="PF08668">
    <property type="entry name" value="HDOD"/>
    <property type="match status" value="1"/>
</dbReference>
<evidence type="ECO:0000259" key="2">
    <source>
        <dbReference type="PROSITE" id="PS50109"/>
    </source>
</evidence>
<evidence type="ECO:0000256" key="1">
    <source>
        <dbReference type="ARBA" id="ARBA00022553"/>
    </source>
</evidence>
<dbReference type="Gene3D" id="3.30.565.10">
    <property type="entry name" value="Histidine kinase-like ATPase, C-terminal domain"/>
    <property type="match status" value="1"/>
</dbReference>
<dbReference type="SMART" id="SM00387">
    <property type="entry name" value="HATPase_c"/>
    <property type="match status" value="1"/>
</dbReference>
<dbReference type="SUPFAM" id="SSF55781">
    <property type="entry name" value="GAF domain-like"/>
    <property type="match status" value="1"/>
</dbReference>
<dbReference type="InterPro" id="IPR052340">
    <property type="entry name" value="RNase_Y/CdgJ"/>
</dbReference>
<dbReference type="InterPro" id="IPR003018">
    <property type="entry name" value="GAF"/>
</dbReference>
<dbReference type="SUPFAM" id="SSF55874">
    <property type="entry name" value="ATPase domain of HSP90 chaperone/DNA topoisomerase II/histidine kinase"/>
    <property type="match status" value="1"/>
</dbReference>
<sequence length="717" mass="80442">MKQQANKILQKTDIDKLPSLPHVLLHLLDICHDESLSFTDLAEILQQDSALYARVFSVCFRHKCKAVTHQQTDSTHSIEETLQQLGINTIKSIVVTAAAQIFFSRSSFERTDFLKQHWQHSLYCAHVSQSLAKLCNYSNPEEAYTAGLLHDIGQLVLETTYPEKYTNAFAQLSEEEIFHTLEQDEFETTHQQIGAQLLKKHGANNFVYDAVLYHHENIEHIQDAHPLVKIINVANMLTNSRFKVEDQQIFNAAKTLLDLDKPLLLEVLEKSKALLKNTAQSLEINFTTDDINAETAKQQRAGDEFKQIQLAEQVKNIALLDGAHQHFSRSGELGTQENKLLPIISQYVGILFGINHCILFLYDAKNNQISAISSDKQPTQLADISIPLKADRSLVSDALLHKQINHSFDDYSLDDARNKLSIIDRQLIGITHQTGIICLPLTMNNTAIGTLVLGADKAQYKMLWKQRSLLMRFANEIAHTISVSTAISHSSMSDKEQTDLLEQKIREVLHEVRNPLSIMNNYLGVLAYKLENDKPAQENVQTIKAEIERISLILNRLTEQESTTNIALPTDINGIISDLTNVFQTSLFADKNIQISLDLDKRITTLQSNANALKQIYTNLIKNSVEALPANGKLMVYTQDYVNVDGKPHIELSVVDNGPGIDKNVMSQLFSPVETTKGEDHAGLGLTIVKNLVNELHGSISCKSSDMGTSFHIMLPK</sequence>
<dbReference type="InterPro" id="IPR005467">
    <property type="entry name" value="His_kinase_dom"/>
</dbReference>
<dbReference type="InterPro" id="IPR029016">
    <property type="entry name" value="GAF-like_dom_sf"/>
</dbReference>
<dbReference type="InterPro" id="IPR003661">
    <property type="entry name" value="HisK_dim/P_dom"/>
</dbReference>
<dbReference type="CDD" id="cd00077">
    <property type="entry name" value="HDc"/>
    <property type="match status" value="1"/>
</dbReference>
<reference evidence="4" key="1">
    <citation type="submission" date="2018-06" db="EMBL/GenBank/DDBJ databases">
        <authorList>
            <person name="Zhirakovskaya E."/>
        </authorList>
    </citation>
    <scope>NUCLEOTIDE SEQUENCE</scope>
</reference>
<protein>
    <recommendedName>
        <fullName evidence="5">Histidine kinase</fullName>
    </recommendedName>
</protein>
<organism evidence="4">
    <name type="scientific">hydrothermal vent metagenome</name>
    <dbReference type="NCBI Taxonomy" id="652676"/>
    <lineage>
        <taxon>unclassified sequences</taxon>
        <taxon>metagenomes</taxon>
        <taxon>ecological metagenomes</taxon>
    </lineage>
</organism>
<dbReference type="GO" id="GO:0000155">
    <property type="term" value="F:phosphorelay sensor kinase activity"/>
    <property type="evidence" value="ECO:0007669"/>
    <property type="project" value="InterPro"/>
</dbReference>
<dbReference type="PRINTS" id="PR00344">
    <property type="entry name" value="BCTRLSENSOR"/>
</dbReference>
<dbReference type="PANTHER" id="PTHR33525">
    <property type="match status" value="1"/>
</dbReference>
<dbReference type="EMBL" id="UOFD01000063">
    <property type="protein sequence ID" value="VAW53527.1"/>
    <property type="molecule type" value="Genomic_DNA"/>
</dbReference>
<dbReference type="InterPro" id="IPR036890">
    <property type="entry name" value="HATPase_C_sf"/>
</dbReference>
<dbReference type="NCBIfam" id="TIGR00277">
    <property type="entry name" value="HDIG"/>
    <property type="match status" value="1"/>
</dbReference>
<keyword evidence="1" id="KW-0597">Phosphoprotein</keyword>
<gene>
    <name evidence="4" type="ORF">MNBD_GAMMA06-739</name>
</gene>
<dbReference type="Gene3D" id="3.30.450.40">
    <property type="match status" value="1"/>
</dbReference>
<dbReference type="Gene3D" id="1.10.287.130">
    <property type="match status" value="1"/>
</dbReference>
<accession>A0A3B0WSC8</accession>
<dbReference type="SUPFAM" id="SSF47384">
    <property type="entry name" value="Homodimeric domain of signal transducing histidine kinase"/>
    <property type="match status" value="1"/>
</dbReference>
<dbReference type="Pfam" id="PF02518">
    <property type="entry name" value="HATPase_c"/>
    <property type="match status" value="1"/>
</dbReference>
<dbReference type="Gene3D" id="1.10.3210.10">
    <property type="entry name" value="Hypothetical protein af1432"/>
    <property type="match status" value="1"/>
</dbReference>
<dbReference type="SUPFAM" id="SSF109604">
    <property type="entry name" value="HD-domain/PDEase-like"/>
    <property type="match status" value="1"/>
</dbReference>
<dbReference type="AlphaFoldDB" id="A0A3B0WSC8"/>
<dbReference type="InterPro" id="IPR006675">
    <property type="entry name" value="HDIG_dom"/>
</dbReference>
<dbReference type="SMART" id="SM00065">
    <property type="entry name" value="GAF"/>
    <property type="match status" value="1"/>
</dbReference>
<dbReference type="InterPro" id="IPR003594">
    <property type="entry name" value="HATPase_dom"/>
</dbReference>
<feature type="domain" description="HDOD" evidence="3">
    <location>
        <begin position="17"/>
        <end position="217"/>
    </location>
</feature>
<dbReference type="SMART" id="SM00471">
    <property type="entry name" value="HDc"/>
    <property type="match status" value="1"/>
</dbReference>
<dbReference type="PANTHER" id="PTHR33525:SF3">
    <property type="entry name" value="RIBONUCLEASE Y"/>
    <property type="match status" value="1"/>
</dbReference>
<evidence type="ECO:0008006" key="5">
    <source>
        <dbReference type="Google" id="ProtNLM"/>
    </source>
</evidence>
<evidence type="ECO:0000259" key="3">
    <source>
        <dbReference type="PROSITE" id="PS51833"/>
    </source>
</evidence>